<keyword evidence="2" id="KW-1185">Reference proteome</keyword>
<dbReference type="Ensembl" id="ENSCINT00000031786.1">
    <property type="protein sequence ID" value="ENSCINP00000035981.1"/>
    <property type="gene ID" value="ENSCING00000024560.1"/>
</dbReference>
<dbReference type="Proteomes" id="UP000008144">
    <property type="component" value="Unassembled WGS sequence"/>
</dbReference>
<dbReference type="InParanoid" id="H2Y246"/>
<reference evidence="1" key="2">
    <citation type="submission" date="2025-08" db="UniProtKB">
        <authorList>
            <consortium name="Ensembl"/>
        </authorList>
    </citation>
    <scope>IDENTIFICATION</scope>
</reference>
<dbReference type="AlphaFoldDB" id="H2Y246"/>
<accession>H2Y246</accession>
<proteinExistence type="predicted"/>
<dbReference type="HOGENOM" id="CLU_2482672_0_0_1"/>
<sequence>MHKTAGKKCKDLGNMSGCFISTCMVGNTLAPPKAKRIVPKALKKLLNVGMECVAGGVVGTICIACQKSLGVPSQVKGIRTAVIMRIQ</sequence>
<reference evidence="1" key="3">
    <citation type="submission" date="2025-09" db="UniProtKB">
        <authorList>
            <consortium name="Ensembl"/>
        </authorList>
    </citation>
    <scope>IDENTIFICATION</scope>
</reference>
<organism evidence="1 2">
    <name type="scientific">Ciona intestinalis</name>
    <name type="common">Transparent sea squirt</name>
    <name type="synonym">Ascidia intestinalis</name>
    <dbReference type="NCBI Taxonomy" id="7719"/>
    <lineage>
        <taxon>Eukaryota</taxon>
        <taxon>Metazoa</taxon>
        <taxon>Chordata</taxon>
        <taxon>Tunicata</taxon>
        <taxon>Ascidiacea</taxon>
        <taxon>Phlebobranchia</taxon>
        <taxon>Cionidae</taxon>
        <taxon>Ciona</taxon>
    </lineage>
</organism>
<evidence type="ECO:0000313" key="1">
    <source>
        <dbReference type="Ensembl" id="ENSCINP00000035981.1"/>
    </source>
</evidence>
<protein>
    <submittedName>
        <fullName evidence="1">Uncharacterized protein</fullName>
    </submittedName>
</protein>
<evidence type="ECO:0000313" key="2">
    <source>
        <dbReference type="Proteomes" id="UP000008144"/>
    </source>
</evidence>
<name>H2Y246_CIOIN</name>
<reference evidence="2" key="1">
    <citation type="journal article" date="2002" name="Science">
        <title>The draft genome of Ciona intestinalis: insights into chordate and vertebrate origins.</title>
        <authorList>
            <person name="Dehal P."/>
            <person name="Satou Y."/>
            <person name="Campbell R.K."/>
            <person name="Chapman J."/>
            <person name="Degnan B."/>
            <person name="De Tomaso A."/>
            <person name="Davidson B."/>
            <person name="Di Gregorio A."/>
            <person name="Gelpke M."/>
            <person name="Goodstein D.M."/>
            <person name="Harafuji N."/>
            <person name="Hastings K.E."/>
            <person name="Ho I."/>
            <person name="Hotta K."/>
            <person name="Huang W."/>
            <person name="Kawashima T."/>
            <person name="Lemaire P."/>
            <person name="Martinez D."/>
            <person name="Meinertzhagen I.A."/>
            <person name="Necula S."/>
            <person name="Nonaka M."/>
            <person name="Putnam N."/>
            <person name="Rash S."/>
            <person name="Saiga H."/>
            <person name="Satake M."/>
            <person name="Terry A."/>
            <person name="Yamada L."/>
            <person name="Wang H.G."/>
            <person name="Awazu S."/>
            <person name="Azumi K."/>
            <person name="Boore J."/>
            <person name="Branno M."/>
            <person name="Chin-Bow S."/>
            <person name="DeSantis R."/>
            <person name="Doyle S."/>
            <person name="Francino P."/>
            <person name="Keys D.N."/>
            <person name="Haga S."/>
            <person name="Hayashi H."/>
            <person name="Hino K."/>
            <person name="Imai K.S."/>
            <person name="Inaba K."/>
            <person name="Kano S."/>
            <person name="Kobayashi K."/>
            <person name="Kobayashi M."/>
            <person name="Lee B.I."/>
            <person name="Makabe K.W."/>
            <person name="Manohar C."/>
            <person name="Matassi G."/>
            <person name="Medina M."/>
            <person name="Mochizuki Y."/>
            <person name="Mount S."/>
            <person name="Morishita T."/>
            <person name="Miura S."/>
            <person name="Nakayama A."/>
            <person name="Nishizaka S."/>
            <person name="Nomoto H."/>
            <person name="Ohta F."/>
            <person name="Oishi K."/>
            <person name="Rigoutsos I."/>
            <person name="Sano M."/>
            <person name="Sasaki A."/>
            <person name="Sasakura Y."/>
            <person name="Shoguchi E."/>
            <person name="Shin-i T."/>
            <person name="Spagnuolo A."/>
            <person name="Stainier D."/>
            <person name="Suzuki M.M."/>
            <person name="Tassy O."/>
            <person name="Takatori N."/>
            <person name="Tokuoka M."/>
            <person name="Yagi K."/>
            <person name="Yoshizaki F."/>
            <person name="Wada S."/>
            <person name="Zhang C."/>
            <person name="Hyatt P.D."/>
            <person name="Larimer F."/>
            <person name="Detter C."/>
            <person name="Doggett N."/>
            <person name="Glavina T."/>
            <person name="Hawkins T."/>
            <person name="Richardson P."/>
            <person name="Lucas S."/>
            <person name="Kohara Y."/>
            <person name="Levine M."/>
            <person name="Satoh N."/>
            <person name="Rokhsar D.S."/>
        </authorList>
    </citation>
    <scope>NUCLEOTIDE SEQUENCE [LARGE SCALE GENOMIC DNA]</scope>
</reference>